<protein>
    <submittedName>
        <fullName evidence="4">CapA family protein</fullName>
    </submittedName>
</protein>
<dbReference type="InterPro" id="IPR029052">
    <property type="entry name" value="Metallo-depent_PP-like"/>
</dbReference>
<dbReference type="Gene3D" id="3.60.21.10">
    <property type="match status" value="1"/>
</dbReference>
<evidence type="ECO:0000313" key="5">
    <source>
        <dbReference type="Proteomes" id="UP000663981"/>
    </source>
</evidence>
<feature type="domain" description="Capsule synthesis protein CapA" evidence="3">
    <location>
        <begin position="66"/>
        <end position="312"/>
    </location>
</feature>
<evidence type="ECO:0000256" key="1">
    <source>
        <dbReference type="ARBA" id="ARBA00005662"/>
    </source>
</evidence>
<dbReference type="SMART" id="SM00854">
    <property type="entry name" value="PGA_cap"/>
    <property type="match status" value="1"/>
</dbReference>
<dbReference type="Proteomes" id="UP000663981">
    <property type="component" value="Unassembled WGS sequence"/>
</dbReference>
<dbReference type="PANTHER" id="PTHR33393">
    <property type="entry name" value="POLYGLUTAMINE SYNTHESIS ACCESSORY PROTEIN RV0574C-RELATED"/>
    <property type="match status" value="1"/>
</dbReference>
<dbReference type="PANTHER" id="PTHR33393:SF12">
    <property type="entry name" value="CAPSULE BIOSYNTHESIS PROTEIN CAPA"/>
    <property type="match status" value="1"/>
</dbReference>
<comment type="similarity">
    <text evidence="1">Belongs to the CapA family.</text>
</comment>
<dbReference type="InterPro" id="IPR019079">
    <property type="entry name" value="Capsule_synth_CapA"/>
</dbReference>
<feature type="region of interest" description="Disordered" evidence="2">
    <location>
        <begin position="38"/>
        <end position="58"/>
    </location>
</feature>
<keyword evidence="5" id="KW-1185">Reference proteome</keyword>
<accession>A0ABS3MWA3</accession>
<dbReference type="SUPFAM" id="SSF56300">
    <property type="entry name" value="Metallo-dependent phosphatases"/>
    <property type="match status" value="1"/>
</dbReference>
<comment type="caution">
    <text evidence="4">The sequence shown here is derived from an EMBL/GenBank/DDBJ whole genome shotgun (WGS) entry which is preliminary data.</text>
</comment>
<sequence>MRRLLFYFSLLTLILVVSSYYFVQKKYMEPQFSSIQDKVTGSGEEINTETSEEPGNQSTVITSTATLSAVGDVLIHDRVYNPAHVGNGQYDFMPLLTPVQAYLGEADISIANQETMIGGVGIGLSSYPSFNSPHEVGDALKESGVDVVTLANNHTLDRGEEAIRNAIDHWNKISMPYIGSYVSSKDRMKIRTLERNGIIFSFLAYTYGTNGISVPKNKPYLVNLIDEEKIEQEILEAKELSDVVVVSLHFGKEYQRLPNVEQKKLARQTANAGADIIIGHHPHVLQPMEWIERADGKCSFVAYSLGNFLSGQKGDYKDIGGIMQIKVVKVDINGEKVVKLKDPSFIPTFVGEDYVVSPLKQVAGKEAVYKKIINHMKQWMPDLKFSF</sequence>
<dbReference type="RefSeq" id="WP_207974845.1">
    <property type="nucleotide sequence ID" value="NZ_JAGDEL010000001.1"/>
</dbReference>
<gene>
    <name evidence="4" type="ORF">I7822_00480</name>
</gene>
<evidence type="ECO:0000256" key="2">
    <source>
        <dbReference type="SAM" id="MobiDB-lite"/>
    </source>
</evidence>
<organism evidence="4 5">
    <name type="scientific">Metabacillus bambusae</name>
    <dbReference type="NCBI Taxonomy" id="2795218"/>
    <lineage>
        <taxon>Bacteria</taxon>
        <taxon>Bacillati</taxon>
        <taxon>Bacillota</taxon>
        <taxon>Bacilli</taxon>
        <taxon>Bacillales</taxon>
        <taxon>Bacillaceae</taxon>
        <taxon>Metabacillus</taxon>
    </lineage>
</organism>
<evidence type="ECO:0000313" key="4">
    <source>
        <dbReference type="EMBL" id="MBO1510170.1"/>
    </source>
</evidence>
<dbReference type="EMBL" id="JAGDEL010000001">
    <property type="protein sequence ID" value="MBO1510170.1"/>
    <property type="molecule type" value="Genomic_DNA"/>
</dbReference>
<evidence type="ECO:0000259" key="3">
    <source>
        <dbReference type="SMART" id="SM00854"/>
    </source>
</evidence>
<dbReference type="CDD" id="cd07381">
    <property type="entry name" value="MPP_CapA"/>
    <property type="match status" value="1"/>
</dbReference>
<proteinExistence type="inferred from homology"/>
<reference evidence="4 5" key="1">
    <citation type="submission" date="2021-03" db="EMBL/GenBank/DDBJ databases">
        <title>Whole genome sequence of Metabacillus bambusae BG109.</title>
        <authorList>
            <person name="Jeong J.W."/>
        </authorList>
    </citation>
    <scope>NUCLEOTIDE SEQUENCE [LARGE SCALE GENOMIC DNA]</scope>
    <source>
        <strain evidence="4 5">BG109</strain>
    </source>
</reference>
<name>A0ABS3MWA3_9BACI</name>
<dbReference type="Pfam" id="PF09587">
    <property type="entry name" value="PGA_cap"/>
    <property type="match status" value="1"/>
</dbReference>
<dbReference type="InterPro" id="IPR052169">
    <property type="entry name" value="CW_Biosynth-Accessory"/>
</dbReference>